<proteinExistence type="inferred from homology"/>
<keyword evidence="3 11" id="KW-0813">Transport</keyword>
<dbReference type="InterPro" id="IPR012910">
    <property type="entry name" value="Plug_dom"/>
</dbReference>
<keyword evidence="6" id="KW-0732">Signal</keyword>
<dbReference type="InterPro" id="IPR011276">
    <property type="entry name" value="TonB_haem/Hb_rcpt"/>
</dbReference>
<dbReference type="RefSeq" id="WP_114727961.1">
    <property type="nucleotide sequence ID" value="NZ_BJMI01000011.1"/>
</dbReference>
<dbReference type="InterPro" id="IPR037066">
    <property type="entry name" value="Plug_dom_sf"/>
</dbReference>
<evidence type="ECO:0000313" key="18">
    <source>
        <dbReference type="Proteomes" id="UP000254958"/>
    </source>
</evidence>
<dbReference type="PANTHER" id="PTHR30069:SF29">
    <property type="entry name" value="HEMOGLOBIN AND HEMOGLOBIN-HAPTOGLOBIN-BINDING PROTEIN 1-RELATED"/>
    <property type="match status" value="1"/>
</dbReference>
<dbReference type="GO" id="GO:0015344">
    <property type="term" value="F:siderophore uptake transmembrane transporter activity"/>
    <property type="evidence" value="ECO:0007669"/>
    <property type="project" value="TreeGrafter"/>
</dbReference>
<keyword evidence="18" id="KW-1185">Reference proteome</keyword>
<evidence type="ECO:0000313" key="17">
    <source>
        <dbReference type="EMBL" id="RDI37045.1"/>
    </source>
</evidence>
<evidence type="ECO:0000313" key="19">
    <source>
        <dbReference type="Proteomes" id="UP000562982"/>
    </source>
</evidence>
<feature type="domain" description="TonB-dependent receptor-like beta-barrel" evidence="14">
    <location>
        <begin position="282"/>
        <end position="715"/>
    </location>
</feature>
<dbReference type="PANTHER" id="PTHR30069">
    <property type="entry name" value="TONB-DEPENDENT OUTER MEMBRANE RECEPTOR"/>
    <property type="match status" value="1"/>
</dbReference>
<evidence type="ECO:0000313" key="16">
    <source>
        <dbReference type="EMBL" id="MBB2187070.1"/>
    </source>
</evidence>
<feature type="domain" description="TonB-dependent receptor plug" evidence="15">
    <location>
        <begin position="82"/>
        <end position="185"/>
    </location>
</feature>
<comment type="subcellular location">
    <subcellularLocation>
        <location evidence="1 11">Cell outer membrane</location>
        <topology evidence="1 11">Multi-pass membrane protein</topology>
    </subcellularLocation>
</comment>
<dbReference type="NCBIfam" id="TIGR01785">
    <property type="entry name" value="TonB-hemin"/>
    <property type="match status" value="1"/>
</dbReference>
<dbReference type="SUPFAM" id="SSF56935">
    <property type="entry name" value="Porins"/>
    <property type="match status" value="1"/>
</dbReference>
<dbReference type="NCBIfam" id="TIGR01786">
    <property type="entry name" value="TonB-hemlactrns"/>
    <property type="match status" value="1"/>
</dbReference>
<evidence type="ECO:0000259" key="15">
    <source>
        <dbReference type="Pfam" id="PF07715"/>
    </source>
</evidence>
<reference evidence="17 18" key="1">
    <citation type="submission" date="2018-07" db="EMBL/GenBank/DDBJ databases">
        <title>Genomic Encyclopedia of Type Strains, Phase IV (KMG-IV): sequencing the most valuable type-strain genomes for metagenomic binning, comparative biology and taxonomic classification.</title>
        <authorList>
            <person name="Goeker M."/>
        </authorList>
    </citation>
    <scope>NUCLEOTIDE SEQUENCE [LARGE SCALE GENOMIC DNA]</scope>
    <source>
        <strain evidence="17 18">DSM 5603</strain>
    </source>
</reference>
<evidence type="ECO:0000256" key="3">
    <source>
        <dbReference type="ARBA" id="ARBA00022448"/>
    </source>
</evidence>
<keyword evidence="7 12" id="KW-0798">TonB box</keyword>
<feature type="compositionally biased region" description="Low complexity" evidence="13">
    <location>
        <begin position="33"/>
        <end position="45"/>
    </location>
</feature>
<keyword evidence="5 11" id="KW-0812">Transmembrane</keyword>
<dbReference type="Pfam" id="PF00593">
    <property type="entry name" value="TonB_dep_Rec_b-barrel"/>
    <property type="match status" value="1"/>
</dbReference>
<evidence type="ECO:0000256" key="13">
    <source>
        <dbReference type="SAM" id="MobiDB-lite"/>
    </source>
</evidence>
<dbReference type="CDD" id="cd01347">
    <property type="entry name" value="ligand_gated_channel"/>
    <property type="match status" value="1"/>
</dbReference>
<dbReference type="EMBL" id="QQAW01000007">
    <property type="protein sequence ID" value="RDI37045.1"/>
    <property type="molecule type" value="Genomic_DNA"/>
</dbReference>
<dbReference type="GO" id="GO:0015232">
    <property type="term" value="F:heme transmembrane transporter activity"/>
    <property type="evidence" value="ECO:0007669"/>
    <property type="project" value="InterPro"/>
</dbReference>
<evidence type="ECO:0000256" key="8">
    <source>
        <dbReference type="ARBA" id="ARBA00023136"/>
    </source>
</evidence>
<dbReference type="Gene3D" id="2.170.130.10">
    <property type="entry name" value="TonB-dependent receptor, plug domain"/>
    <property type="match status" value="1"/>
</dbReference>
<dbReference type="Pfam" id="PF07715">
    <property type="entry name" value="Plug"/>
    <property type="match status" value="1"/>
</dbReference>
<dbReference type="GO" id="GO:0044718">
    <property type="term" value="P:siderophore transmembrane transport"/>
    <property type="evidence" value="ECO:0007669"/>
    <property type="project" value="TreeGrafter"/>
</dbReference>
<comment type="similarity">
    <text evidence="2 11 12">Belongs to the TonB-dependent receptor family.</text>
</comment>
<keyword evidence="9 17" id="KW-0675">Receptor</keyword>
<dbReference type="AlphaFoldDB" id="A0A370FZZ5"/>
<protein>
    <submittedName>
        <fullName evidence="17">Hemoglobin/transferrin/lactoferrin receptor protein</fullName>
    </submittedName>
    <submittedName>
        <fullName evidence="16">TonB-dependent hemoglobin/transferrin/lactoferrin family receptor</fullName>
    </submittedName>
</protein>
<evidence type="ECO:0000256" key="10">
    <source>
        <dbReference type="ARBA" id="ARBA00023237"/>
    </source>
</evidence>
<comment type="caution">
    <text evidence="17">The sequence shown here is derived from an EMBL/GenBank/DDBJ whole genome shotgun (WGS) entry which is preliminary data.</text>
</comment>
<dbReference type="EMBL" id="JABEQI010000006">
    <property type="protein sequence ID" value="MBB2187070.1"/>
    <property type="molecule type" value="Genomic_DNA"/>
</dbReference>
<reference evidence="16 19" key="2">
    <citation type="submission" date="2020-04" db="EMBL/GenBank/DDBJ databases">
        <title>Description of novel Gluconacetobacter.</title>
        <authorList>
            <person name="Sombolestani A."/>
        </authorList>
    </citation>
    <scope>NUCLEOTIDE SEQUENCE [LARGE SCALE GENOMIC DNA]</scope>
    <source>
        <strain evidence="16 19">LMG 1382</strain>
    </source>
</reference>
<evidence type="ECO:0000259" key="14">
    <source>
        <dbReference type="Pfam" id="PF00593"/>
    </source>
</evidence>
<dbReference type="InterPro" id="IPR039426">
    <property type="entry name" value="TonB-dep_rcpt-like"/>
</dbReference>
<dbReference type="GO" id="GO:0009279">
    <property type="term" value="C:cell outer membrane"/>
    <property type="evidence" value="ECO:0007669"/>
    <property type="project" value="UniProtKB-SubCell"/>
</dbReference>
<keyword evidence="8 11" id="KW-0472">Membrane</keyword>
<dbReference type="Gene3D" id="2.40.170.20">
    <property type="entry name" value="TonB-dependent receptor, beta-barrel domain"/>
    <property type="match status" value="1"/>
</dbReference>
<evidence type="ECO:0000256" key="12">
    <source>
        <dbReference type="RuleBase" id="RU003357"/>
    </source>
</evidence>
<dbReference type="OrthoDB" id="8428213at2"/>
<keyword evidence="10 11" id="KW-0998">Cell outer membrane</keyword>
<feature type="region of interest" description="Disordered" evidence="13">
    <location>
        <begin position="243"/>
        <end position="266"/>
    </location>
</feature>
<keyword evidence="4 11" id="KW-1134">Transmembrane beta strand</keyword>
<evidence type="ECO:0000256" key="1">
    <source>
        <dbReference type="ARBA" id="ARBA00004571"/>
    </source>
</evidence>
<evidence type="ECO:0000256" key="9">
    <source>
        <dbReference type="ARBA" id="ARBA00023170"/>
    </source>
</evidence>
<dbReference type="PROSITE" id="PS52016">
    <property type="entry name" value="TONB_DEPENDENT_REC_3"/>
    <property type="match status" value="1"/>
</dbReference>
<evidence type="ECO:0000256" key="11">
    <source>
        <dbReference type="PROSITE-ProRule" id="PRU01360"/>
    </source>
</evidence>
<organism evidence="17 18">
    <name type="scientific">Gluconacetobacter liquefaciens</name>
    <name type="common">Acetobacter liquefaciens</name>
    <dbReference type="NCBI Taxonomy" id="89584"/>
    <lineage>
        <taxon>Bacteria</taxon>
        <taxon>Pseudomonadati</taxon>
        <taxon>Pseudomonadota</taxon>
        <taxon>Alphaproteobacteria</taxon>
        <taxon>Acetobacterales</taxon>
        <taxon>Acetobacteraceae</taxon>
        <taxon>Gluconacetobacter</taxon>
    </lineage>
</organism>
<dbReference type="InterPro" id="IPR010949">
    <property type="entry name" value="TonB_Hb/transfer/lactofer_rcpt"/>
</dbReference>
<dbReference type="Proteomes" id="UP000562982">
    <property type="component" value="Unassembled WGS sequence"/>
</dbReference>
<evidence type="ECO:0000256" key="6">
    <source>
        <dbReference type="ARBA" id="ARBA00022729"/>
    </source>
</evidence>
<sequence length="755" mass="82542">MDFARAATDAPATGALTARKVAPGSATAPSQQPANATGARPAAPAINLRPVKVSGRADVIDSMKFDPDADHSSTGKPAVLTTTTTYKVFRDRQIDNLEDYARRVDAAVNYSAGNSSINIRGLDQNRILTTIDGVRTSWANDGAYTGTYNTAQGGVSAFDFNSLGAIDVVKSADSSFFGTGSLGGVVALRTLDPEDILKPGKNFGGLTKTTYDGSSESAYLNQAFAARYGNTLFLLEGGYQNGSETGNMGQSGGSGRTRTKRNPASYDQGSFLGKIRHYFVGGHRVGLTGEWFDRNYDEHTMTSETSAGQHYRTGSENKRARVSANYDYKAESPTALFSEGHFLAYWQDTNTITDIRNTNSLRPAANVHENLNLSVQSYGVTGSATANLFTGPLHHAITFGGEAYLTDTSQHETGQRATTSAYTHDNYADMPKVHGTDLGAIVQDRIGMGVGEWFHITPGFRFDYYQRDPQNSAFFMNNPGYTGLPQGAHGGHFSPKVLIEARVARDLTLYGQYSQAFRAPSATEAYLNYSTPPIYQVVGNPKIKPETSRGWEVGMKYGNSERGANISFYDNYYKNFIDMVGVSGCSGYYYCYGYANLGHVRIYGVEASAQWAFDKHWQAWGSFAYADGRDTDLNFHLSSVAPFRGIIGFGYKGENWGTSLSATFATARDNAKYLTTSGTPTSQWKTPGYVLFDLTGWYSPTFYRPLRIQAGMYNIFDKTYYNAASLPYGQSSSSLSERYYSQPGRSFKVTARIEF</sequence>
<dbReference type="InterPro" id="IPR000531">
    <property type="entry name" value="Beta-barrel_TonB"/>
</dbReference>
<evidence type="ECO:0000256" key="7">
    <source>
        <dbReference type="ARBA" id="ARBA00023077"/>
    </source>
</evidence>
<feature type="region of interest" description="Disordered" evidence="13">
    <location>
        <begin position="14"/>
        <end position="45"/>
    </location>
</feature>
<evidence type="ECO:0000256" key="2">
    <source>
        <dbReference type="ARBA" id="ARBA00009810"/>
    </source>
</evidence>
<dbReference type="InterPro" id="IPR036942">
    <property type="entry name" value="Beta-barrel_TonB_sf"/>
</dbReference>
<evidence type="ECO:0000256" key="4">
    <source>
        <dbReference type="ARBA" id="ARBA00022452"/>
    </source>
</evidence>
<gene>
    <name evidence="17" type="ORF">C7453_10791</name>
    <name evidence="16" type="ORF">HLH32_11875</name>
</gene>
<name>A0A370FZZ5_GLULI</name>
<dbReference type="Proteomes" id="UP000254958">
    <property type="component" value="Unassembled WGS sequence"/>
</dbReference>
<accession>A0A370FZZ5</accession>
<evidence type="ECO:0000256" key="5">
    <source>
        <dbReference type="ARBA" id="ARBA00022692"/>
    </source>
</evidence>